<evidence type="ECO:0000313" key="2">
    <source>
        <dbReference type="EMBL" id="GAA0929920.1"/>
    </source>
</evidence>
<evidence type="ECO:0000313" key="3">
    <source>
        <dbReference type="Proteomes" id="UP001501005"/>
    </source>
</evidence>
<organism evidence="2 3">
    <name type="scientific">Streptomyces thermoalcalitolerans</name>
    <dbReference type="NCBI Taxonomy" id="65605"/>
    <lineage>
        <taxon>Bacteria</taxon>
        <taxon>Bacillati</taxon>
        <taxon>Actinomycetota</taxon>
        <taxon>Actinomycetes</taxon>
        <taxon>Kitasatosporales</taxon>
        <taxon>Streptomycetaceae</taxon>
        <taxon>Streptomyces</taxon>
    </lineage>
</organism>
<comment type="caution">
    <text evidence="2">The sequence shown here is derived from an EMBL/GenBank/DDBJ whole genome shotgun (WGS) entry which is preliminary data.</text>
</comment>
<gene>
    <name evidence="2" type="ORF">GCM10009549_53030</name>
</gene>
<keyword evidence="1" id="KW-0472">Membrane</keyword>
<keyword evidence="1" id="KW-1133">Transmembrane helix</keyword>
<accession>A0ABN1PMI4</accession>
<name>A0ABN1PMI4_9ACTN</name>
<dbReference type="Proteomes" id="UP001501005">
    <property type="component" value="Unassembled WGS sequence"/>
</dbReference>
<proteinExistence type="predicted"/>
<keyword evidence="1" id="KW-0812">Transmembrane</keyword>
<evidence type="ECO:0000256" key="1">
    <source>
        <dbReference type="SAM" id="Phobius"/>
    </source>
</evidence>
<reference evidence="2 3" key="1">
    <citation type="journal article" date="2019" name="Int. J. Syst. Evol. Microbiol.">
        <title>The Global Catalogue of Microorganisms (GCM) 10K type strain sequencing project: providing services to taxonomists for standard genome sequencing and annotation.</title>
        <authorList>
            <consortium name="The Broad Institute Genomics Platform"/>
            <consortium name="The Broad Institute Genome Sequencing Center for Infectious Disease"/>
            <person name="Wu L."/>
            <person name="Ma J."/>
        </authorList>
    </citation>
    <scope>NUCLEOTIDE SEQUENCE [LARGE SCALE GENOMIC DNA]</scope>
    <source>
        <strain evidence="2 3">JCM 10673</strain>
    </source>
</reference>
<keyword evidence="3" id="KW-1185">Reference proteome</keyword>
<sequence>MSLRREPIPFAFVAEADKFRSNVTPPPPEPLSAGQIVERCLLGLTIVAALVGSLVLGIPALTVPDAPTETQQSQVAHDR</sequence>
<feature type="transmembrane region" description="Helical" evidence="1">
    <location>
        <begin position="40"/>
        <end position="61"/>
    </location>
</feature>
<protein>
    <submittedName>
        <fullName evidence="2">Uncharacterized protein</fullName>
    </submittedName>
</protein>
<dbReference type="EMBL" id="BAAAHG010000067">
    <property type="protein sequence ID" value="GAA0929920.1"/>
    <property type="molecule type" value="Genomic_DNA"/>
</dbReference>
<dbReference type="RefSeq" id="WP_344054216.1">
    <property type="nucleotide sequence ID" value="NZ_BAAAHG010000067.1"/>
</dbReference>